<protein>
    <submittedName>
        <fullName evidence="2">Uncharacterized protein</fullName>
    </submittedName>
</protein>
<keyword evidence="3" id="KW-1185">Reference proteome</keyword>
<evidence type="ECO:0000313" key="2">
    <source>
        <dbReference type="EMBL" id="KAK3248137.1"/>
    </source>
</evidence>
<keyword evidence="1" id="KW-0812">Transmembrane</keyword>
<accession>A0AAE0F1Q4</accession>
<dbReference type="EMBL" id="LGRX02028383">
    <property type="protein sequence ID" value="KAK3248137.1"/>
    <property type="molecule type" value="Genomic_DNA"/>
</dbReference>
<comment type="caution">
    <text evidence="2">The sequence shown here is derived from an EMBL/GenBank/DDBJ whole genome shotgun (WGS) entry which is preliminary data.</text>
</comment>
<gene>
    <name evidence="2" type="ORF">CYMTET_42387</name>
</gene>
<reference evidence="2 3" key="1">
    <citation type="journal article" date="2015" name="Genome Biol. Evol.">
        <title>Comparative Genomics of a Bacterivorous Green Alga Reveals Evolutionary Causalities and Consequences of Phago-Mixotrophic Mode of Nutrition.</title>
        <authorList>
            <person name="Burns J.A."/>
            <person name="Paasch A."/>
            <person name="Narechania A."/>
            <person name="Kim E."/>
        </authorList>
    </citation>
    <scope>NUCLEOTIDE SEQUENCE [LARGE SCALE GENOMIC DNA]</scope>
    <source>
        <strain evidence="2 3">PLY_AMNH</strain>
    </source>
</reference>
<evidence type="ECO:0000313" key="3">
    <source>
        <dbReference type="Proteomes" id="UP001190700"/>
    </source>
</evidence>
<sequence>MSPADLAKLRERVELVKDKEAKIADISLILEYIQDATGLQLVDVRTKQWEPFERSGWKGWLVVAAVALVPLLTFIVLWRDFSAAGTNLAKLL</sequence>
<organism evidence="2 3">
    <name type="scientific">Cymbomonas tetramitiformis</name>
    <dbReference type="NCBI Taxonomy" id="36881"/>
    <lineage>
        <taxon>Eukaryota</taxon>
        <taxon>Viridiplantae</taxon>
        <taxon>Chlorophyta</taxon>
        <taxon>Pyramimonadophyceae</taxon>
        <taxon>Pyramimonadales</taxon>
        <taxon>Pyramimonadaceae</taxon>
        <taxon>Cymbomonas</taxon>
    </lineage>
</organism>
<keyword evidence="1" id="KW-1133">Transmembrane helix</keyword>
<proteinExistence type="predicted"/>
<dbReference type="AlphaFoldDB" id="A0AAE0F1Q4"/>
<keyword evidence="1" id="KW-0472">Membrane</keyword>
<feature type="transmembrane region" description="Helical" evidence="1">
    <location>
        <begin position="59"/>
        <end position="78"/>
    </location>
</feature>
<dbReference type="Proteomes" id="UP001190700">
    <property type="component" value="Unassembled WGS sequence"/>
</dbReference>
<name>A0AAE0F1Q4_9CHLO</name>
<evidence type="ECO:0000256" key="1">
    <source>
        <dbReference type="SAM" id="Phobius"/>
    </source>
</evidence>